<reference evidence="1" key="1">
    <citation type="submission" date="2017-08" db="EMBL/GenBank/DDBJ databases">
        <authorList>
            <person name="Polle J.E."/>
            <person name="Barry K."/>
            <person name="Cushman J."/>
            <person name="Schmutz J."/>
            <person name="Tran D."/>
            <person name="Hathwaick L.T."/>
            <person name="Yim W.C."/>
            <person name="Jenkins J."/>
            <person name="Mckie-Krisberg Z.M."/>
            <person name="Prochnik S."/>
            <person name="Lindquist E."/>
            <person name="Dockter R.B."/>
            <person name="Adam C."/>
            <person name="Molina H."/>
            <person name="Bunkerborg J."/>
            <person name="Jin E."/>
            <person name="Buchheim M."/>
            <person name="Magnuson J."/>
        </authorList>
    </citation>
    <scope>NUCLEOTIDE SEQUENCE</scope>
    <source>
        <strain evidence="1">CCAP 19/18</strain>
    </source>
</reference>
<evidence type="ECO:0000313" key="1">
    <source>
        <dbReference type="EMBL" id="KAF5833049.1"/>
    </source>
</evidence>
<accession>A0ABQ7GEN4</accession>
<name>A0ABQ7GEN4_DUNSA</name>
<dbReference type="EMBL" id="MU069833">
    <property type="protein sequence ID" value="KAF5833049.1"/>
    <property type="molecule type" value="Genomic_DNA"/>
</dbReference>
<gene>
    <name evidence="1" type="ORF">DUNSADRAFT_10755</name>
</gene>
<comment type="caution">
    <text evidence="1">The sequence shown here is derived from an EMBL/GenBank/DDBJ whole genome shotgun (WGS) entry which is preliminary data.</text>
</comment>
<dbReference type="Proteomes" id="UP000815325">
    <property type="component" value="Unassembled WGS sequence"/>
</dbReference>
<proteinExistence type="predicted"/>
<dbReference type="PANTHER" id="PTHR47576:SF2">
    <property type="entry name" value="BRCT DOMAIN DNA REPAIR PROTEIN-RELATED"/>
    <property type="match status" value="1"/>
</dbReference>
<evidence type="ECO:0008006" key="3">
    <source>
        <dbReference type="Google" id="ProtNLM"/>
    </source>
</evidence>
<dbReference type="PANTHER" id="PTHR47576">
    <property type="entry name" value="BRCT DOMAIN DNA REPAIR PROTEIN-RELATED"/>
    <property type="match status" value="1"/>
</dbReference>
<keyword evidence="2" id="KW-1185">Reference proteome</keyword>
<protein>
    <recommendedName>
        <fullName evidence="3">BRCT domain-containing protein</fullName>
    </recommendedName>
</protein>
<evidence type="ECO:0000313" key="2">
    <source>
        <dbReference type="Proteomes" id="UP000815325"/>
    </source>
</evidence>
<organism evidence="1 2">
    <name type="scientific">Dunaliella salina</name>
    <name type="common">Green alga</name>
    <name type="synonym">Protococcus salinus</name>
    <dbReference type="NCBI Taxonomy" id="3046"/>
    <lineage>
        <taxon>Eukaryota</taxon>
        <taxon>Viridiplantae</taxon>
        <taxon>Chlorophyta</taxon>
        <taxon>core chlorophytes</taxon>
        <taxon>Chlorophyceae</taxon>
        <taxon>CS clade</taxon>
        <taxon>Chlamydomonadales</taxon>
        <taxon>Dunaliellaceae</taxon>
        <taxon>Dunaliella</taxon>
    </lineage>
</organism>
<sequence>MQPQVPLQAATSKTDEVVCTVGSTILQTAVALVDPQLPPQIQHQVRLALSQAGAVIQEGGSCHLAAKCTCVVCNPERAPAWLSHCVDIFSPAWLAHCAKEGSRGRLMPRVVRMSADVARHLHRSASAVALAAPNSRGTGEESGLSTRGALLGERCSPSGKGGAADACVPCPSCGAPATGCEKQGAAAHGSPCRVACRRDAPGSSGGGVQGGGETMLCAGYRGGLGADGIVGCEGCVPGDAGVPGAPVTTPAAAAGAKAQQLGSSMGRQQLVKELKALEGSRGHGVCSARGGAAAGTALAPLTLLEGVAWELHQPPSSATRYPIPTPLGCSTHTVQGLGQFSESALQPSLLLPEHEGGGGAKPEHLLEEVVFRGPALTLLLPRDELGVLGHYSLQIHPPISGLTAGALLSHIHQFYASDLQPSEQLWLMQQHPHIRRSLQVAFLSMLPVSRLHLLGRTSNFEGLVRIGSDQRIAVYAIELSEGLHQN</sequence>